<keyword evidence="4 7" id="KW-0853">WD repeat</keyword>
<feature type="compositionally biased region" description="Polar residues" evidence="9">
    <location>
        <begin position="636"/>
        <end position="649"/>
    </location>
</feature>
<feature type="region of interest" description="Disordered" evidence="9">
    <location>
        <begin position="465"/>
        <end position="489"/>
    </location>
</feature>
<evidence type="ECO:0000256" key="3">
    <source>
        <dbReference type="ARBA" id="ARBA00022490"/>
    </source>
</evidence>
<dbReference type="PANTHER" id="PTHR15598">
    <property type="entry name" value="ENHANCER OF MRNA-DECAPPING PROTEIN 4"/>
    <property type="match status" value="1"/>
</dbReference>
<evidence type="ECO:0000256" key="5">
    <source>
        <dbReference type="ARBA" id="ARBA00022737"/>
    </source>
</evidence>
<dbReference type="Gene3D" id="1.10.220.100">
    <property type="entry name" value="conserved c-terminal region of ge- 1"/>
    <property type="match status" value="1"/>
</dbReference>
<dbReference type="OrthoDB" id="21128at2759"/>
<dbReference type="GO" id="GO:0000932">
    <property type="term" value="C:P-body"/>
    <property type="evidence" value="ECO:0007669"/>
    <property type="project" value="UniProtKB-SubCell"/>
</dbReference>
<accession>A0A2T7NJQ1</accession>
<feature type="region of interest" description="Disordered" evidence="9">
    <location>
        <begin position="519"/>
        <end position="540"/>
    </location>
</feature>
<proteinExistence type="inferred from homology"/>
<dbReference type="InterPro" id="IPR044938">
    <property type="entry name" value="EDC4_C_sf"/>
</dbReference>
<comment type="similarity">
    <text evidence="2">Belongs to the WD repeat EDC4 family.</text>
</comment>
<dbReference type="GO" id="GO:0031087">
    <property type="term" value="P:deadenylation-independent decapping of nuclear-transcribed mRNA"/>
    <property type="evidence" value="ECO:0007669"/>
    <property type="project" value="InterPro"/>
</dbReference>
<dbReference type="Pfam" id="PF16529">
    <property type="entry name" value="Ge1_WD40"/>
    <property type="match status" value="1"/>
</dbReference>
<name>A0A2T7NJQ1_POMCA</name>
<feature type="region of interest" description="Disordered" evidence="9">
    <location>
        <begin position="589"/>
        <end position="667"/>
    </location>
</feature>
<feature type="repeat" description="WD" evidence="7">
    <location>
        <begin position="278"/>
        <end position="312"/>
    </location>
</feature>
<organism evidence="12 13">
    <name type="scientific">Pomacea canaliculata</name>
    <name type="common">Golden apple snail</name>
    <dbReference type="NCBI Taxonomy" id="400727"/>
    <lineage>
        <taxon>Eukaryota</taxon>
        <taxon>Metazoa</taxon>
        <taxon>Spiralia</taxon>
        <taxon>Lophotrochozoa</taxon>
        <taxon>Mollusca</taxon>
        <taxon>Gastropoda</taxon>
        <taxon>Caenogastropoda</taxon>
        <taxon>Architaenioglossa</taxon>
        <taxon>Ampullarioidea</taxon>
        <taxon>Ampullariidae</taxon>
        <taxon>Pomacea</taxon>
    </lineage>
</organism>
<feature type="compositionally biased region" description="Polar residues" evidence="9">
    <location>
        <begin position="1321"/>
        <end position="1331"/>
    </location>
</feature>
<keyword evidence="6 8" id="KW-0175">Coiled coil</keyword>
<evidence type="ECO:0000313" key="13">
    <source>
        <dbReference type="Proteomes" id="UP000245119"/>
    </source>
</evidence>
<keyword evidence="3" id="KW-0963">Cytoplasm</keyword>
<evidence type="ECO:0000259" key="11">
    <source>
        <dbReference type="Pfam" id="PF21289"/>
    </source>
</evidence>
<dbReference type="STRING" id="400727.A0A2T7NJQ1"/>
<evidence type="ECO:0000256" key="4">
    <source>
        <dbReference type="ARBA" id="ARBA00022574"/>
    </source>
</evidence>
<dbReference type="SMART" id="SM00320">
    <property type="entry name" value="WD40"/>
    <property type="match status" value="3"/>
</dbReference>
<feature type="compositionally biased region" description="Low complexity" evidence="9">
    <location>
        <begin position="792"/>
        <end position="802"/>
    </location>
</feature>
<evidence type="ECO:0000256" key="9">
    <source>
        <dbReference type="SAM" id="MobiDB-lite"/>
    </source>
</evidence>
<feature type="domain" description="Enhancer of mRNA-decapping protein 4 C-terminal" evidence="11">
    <location>
        <begin position="1185"/>
        <end position="1285"/>
    </location>
</feature>
<keyword evidence="13" id="KW-1185">Reference proteome</keyword>
<comment type="caution">
    <text evidence="12">The sequence shown here is derived from an EMBL/GenBank/DDBJ whole genome shotgun (WGS) entry which is preliminary data.</text>
</comment>
<feature type="compositionally biased region" description="Polar residues" evidence="9">
    <location>
        <begin position="592"/>
        <end position="622"/>
    </location>
</feature>
<feature type="domain" description="Enhancer of mRNA-decapping protein 4 WD40 repeat region" evidence="10">
    <location>
        <begin position="100"/>
        <end position="425"/>
    </location>
</feature>
<dbReference type="InterPro" id="IPR001680">
    <property type="entry name" value="WD40_rpt"/>
</dbReference>
<sequence>MNNEDGTHSSLNSTDTSQFLRELQALNSGAAGSFPGCGNSAEIGGSGDATLTQLMRTIYSSAPKQKIVLPGNHEEENSFSVFGREVDIFIATSGEGQRGGSNKVKITPLVNHAWESRYYYGNLVAVHRDNDFVAFALAGKPGGVVRILSRRTVERALLKGFSGSVVDVAFAHSEEVLLACVDEMGNLFVYNCQSAKDGKIVTAPVLQIKRSGNPQASEYHRVIWCAYWPDDEADEEAENYQDCSKMLAIELWAVDVVTRDYGISPLTPDDIESGLIVVEGHTQPIIDAVFSPDGSALATASLDGEIKFFQVDWQYTNSSPRCLHQWKPHDGQPLSFLAFLDNLKNMTADAQFWKYAVTGANKNQELKVWSCESWNCLQTIRFLVPPDAPQTMEPMLKACVDSSSHYLVLSDKVHMVLYVLQVHQDSLATTAHISSVAEFPLTQPCLSLSILEACTKRFKLSPNDSHLDEITTGELEQERDESQNRDDELEYRTGVQLRLYGVHTKALQELLIRYRPESSVPANGSAASLSHDETSLHDGLSDMSVGVETSFADSEDVETSMTCGPGLPRGTVLLTPEAFTSTPAKAVLSGPLPNSSGANEDVLSSTSKIKWNPPSNEITPTNIPLPPEEEDELATPKSSLHSNDSFTPRSSHHSNETLTPSNHMVVGAHSPQVGDILEAFFNPASTQLQGDIVTNTGSFEVDSLVPKESSAADAGDAGNGQDTYDENDQEVAEVLGEDLDQSYQSSISSTTAVSGQGATGGPTELPSEQVEEKTSHKPWPQPPDVSSEAKRLTTQTLQQITQEQAEKSADGQVDDEYSEDQNEEEEADIEEEIEEEVVIEEDEEEEEVGQARGRNYRGRGGVRETPVQVIREVVDRTMLNKLQEFISQLNVEVSNQQQQLRQLQRQLAEQHDVQMELQRQQLEQTTLRSAAHPIADLEQQLGRVQNVVASRVEKTLAQTLQRENILLVAKAVEQLKEQMHTEMAQKLTATDAVMKDNIGKMVRSRQTIEALSITATGALQAPLQSLLRDTFQTHVIPAFEHATQTMANQINTAFQSGTKEYTAQLKTHLEQVRQEQVVARDPLLAQLSAFADSFKQSTAQFQEQTLQTVKAEIGNQMTNFMSSFQDQVQKNLRSMVQEEVGKALKEHSTTMTERISTYLRSTAGTPIPSSQTPDPSTVRALEAQIGHLVSQGRLNEAFQTALTASNLELVLFVSEMVDPAVIFQRNPCPLSQAVLLSLIQQLSADLNSAVGTKLKFITEAVTTLDPNDPITREHIPTVLEALDFNESEIGFVVSAPGRDLENSPSDVEGQQGAKNAGPPTEIQTVHQTGKG</sequence>
<dbReference type="InterPro" id="IPR036322">
    <property type="entry name" value="WD40_repeat_dom_sf"/>
</dbReference>
<feature type="compositionally biased region" description="Polar residues" evidence="9">
    <location>
        <begin position="742"/>
        <end position="756"/>
    </location>
</feature>
<dbReference type="InterPro" id="IPR049404">
    <property type="entry name" value="EDC4_C"/>
</dbReference>
<dbReference type="Proteomes" id="UP000245119">
    <property type="component" value="Linkage Group LG12"/>
</dbReference>
<feature type="region of interest" description="Disordered" evidence="9">
    <location>
        <begin position="1296"/>
        <end position="1331"/>
    </location>
</feature>
<dbReference type="PROSITE" id="PS50294">
    <property type="entry name" value="WD_REPEATS_REGION"/>
    <property type="match status" value="1"/>
</dbReference>
<gene>
    <name evidence="12" type="ORF">C0Q70_19568</name>
</gene>
<feature type="compositionally biased region" description="Basic and acidic residues" evidence="9">
    <location>
        <begin position="530"/>
        <end position="540"/>
    </location>
</feature>
<dbReference type="InterPro" id="IPR032401">
    <property type="entry name" value="EDC4_WD40"/>
</dbReference>
<dbReference type="Gene3D" id="2.130.10.10">
    <property type="entry name" value="YVTN repeat-like/Quinoprotein amine dehydrogenase"/>
    <property type="match status" value="1"/>
</dbReference>
<comment type="subcellular location">
    <subcellularLocation>
        <location evidence="1">Cytoplasm</location>
        <location evidence="1">P-body</location>
    </subcellularLocation>
</comment>
<evidence type="ECO:0000313" key="12">
    <source>
        <dbReference type="EMBL" id="PVD21395.1"/>
    </source>
</evidence>
<evidence type="ECO:0000256" key="2">
    <source>
        <dbReference type="ARBA" id="ARBA00009639"/>
    </source>
</evidence>
<dbReference type="PANTHER" id="PTHR15598:SF5">
    <property type="entry name" value="ENHANCER OF MRNA-DECAPPING PROTEIN 4"/>
    <property type="match status" value="1"/>
</dbReference>
<dbReference type="PROSITE" id="PS50082">
    <property type="entry name" value="WD_REPEATS_2"/>
    <property type="match status" value="1"/>
</dbReference>
<protein>
    <submittedName>
        <fullName evidence="12">Uncharacterized protein</fullName>
    </submittedName>
</protein>
<dbReference type="InterPro" id="IPR045152">
    <property type="entry name" value="EDC4-like"/>
</dbReference>
<dbReference type="SUPFAM" id="SSF50978">
    <property type="entry name" value="WD40 repeat-like"/>
    <property type="match status" value="1"/>
</dbReference>
<dbReference type="Gene3D" id="6.10.140.270">
    <property type="match status" value="1"/>
</dbReference>
<evidence type="ECO:0000259" key="10">
    <source>
        <dbReference type="Pfam" id="PF16529"/>
    </source>
</evidence>
<dbReference type="EMBL" id="PZQS01000012">
    <property type="protein sequence ID" value="PVD21395.1"/>
    <property type="molecule type" value="Genomic_DNA"/>
</dbReference>
<dbReference type="InterPro" id="IPR015943">
    <property type="entry name" value="WD40/YVTN_repeat-like_dom_sf"/>
</dbReference>
<evidence type="ECO:0000256" key="8">
    <source>
        <dbReference type="SAM" id="Coils"/>
    </source>
</evidence>
<reference evidence="12 13" key="1">
    <citation type="submission" date="2018-04" db="EMBL/GenBank/DDBJ databases">
        <title>The genome of golden apple snail Pomacea canaliculata provides insight into stress tolerance and invasive adaptation.</title>
        <authorList>
            <person name="Liu C."/>
            <person name="Liu B."/>
            <person name="Ren Y."/>
            <person name="Zhang Y."/>
            <person name="Wang H."/>
            <person name="Li S."/>
            <person name="Jiang F."/>
            <person name="Yin L."/>
            <person name="Zhang G."/>
            <person name="Qian W."/>
            <person name="Fan W."/>
        </authorList>
    </citation>
    <scope>NUCLEOTIDE SEQUENCE [LARGE SCALE GENOMIC DNA]</scope>
    <source>
        <strain evidence="12">SZHN2017</strain>
        <tissue evidence="12">Muscle</tissue>
    </source>
</reference>
<evidence type="ECO:0000256" key="1">
    <source>
        <dbReference type="ARBA" id="ARBA00004201"/>
    </source>
</evidence>
<evidence type="ECO:0000256" key="7">
    <source>
        <dbReference type="PROSITE-ProRule" id="PRU00221"/>
    </source>
</evidence>
<evidence type="ECO:0000256" key="6">
    <source>
        <dbReference type="ARBA" id="ARBA00023054"/>
    </source>
</evidence>
<feature type="coiled-coil region" evidence="8">
    <location>
        <begin position="879"/>
        <end position="920"/>
    </location>
</feature>
<feature type="region of interest" description="Disordered" evidence="9">
    <location>
        <begin position="742"/>
        <end position="857"/>
    </location>
</feature>
<dbReference type="Pfam" id="PF21289">
    <property type="entry name" value="EDC4_C"/>
    <property type="match status" value="1"/>
</dbReference>
<feature type="compositionally biased region" description="Acidic residues" evidence="9">
    <location>
        <begin position="812"/>
        <end position="848"/>
    </location>
</feature>
<keyword evidence="5" id="KW-0677">Repeat</keyword>